<sequence>MDDHKIQEADINGLFVPFQSHVLLAPTPSDFGHGSEGGLQLVRRVREIDHVSPQVLLVRGEVEMSVPAHGHQDDLLLPGPLALQRLPDRRGDCVRRLRRRDDALRPGELQGSLEAFSLLYSNGIHEAQLVHVRDQRCHSMVPKPTCMDRVGDEAVAEGVHLHQRREPGRVAEVVRVDALGERGARGGLHGPERGAHLAAQLLAQEREREPAEVGPAAGAADDDVGRLAERRQLLQALLPDDGLVEQDVVEHAAQAVLGVGAGGRHLHRLGDGNPEAARAGRVRLKDPLAGLRRRRRRRVHLGAPRLHHQPPVRLLVERRAHLPYLAVEAEEAAGEGQRAAPLAGAGLGDHVLHPRRGVVPRLRHGGVGLVRPRRAGPLVLVVDLRRRAEQLLQPPGPDQGRRAPELVHVDDLLGYVDEPLVGDLLLTPFALLMN</sequence>
<reference evidence="1" key="2">
    <citation type="submission" date="2012-06" db="EMBL/GenBank/DDBJ databases">
        <authorList>
            <person name="Yu Y."/>
            <person name="Currie J."/>
            <person name="Lomeli R."/>
            <person name="Angelova A."/>
            <person name="Collura K."/>
            <person name="Wissotski M."/>
            <person name="Campos D."/>
            <person name="Kudrna D."/>
            <person name="Golser W."/>
            <person name="Ashely E."/>
            <person name="Descour A."/>
            <person name="Fernandes J."/>
            <person name="Soderlund C."/>
            <person name="Walbot V."/>
        </authorList>
    </citation>
    <scope>NUCLEOTIDE SEQUENCE</scope>
    <source>
        <strain evidence="1">B73</strain>
    </source>
</reference>
<protein>
    <submittedName>
        <fullName evidence="1">Uncharacterized protein</fullName>
    </submittedName>
</protein>
<name>C4J8X8_MAIZE</name>
<organism evidence="1">
    <name type="scientific">Zea mays</name>
    <name type="common">Maize</name>
    <dbReference type="NCBI Taxonomy" id="4577"/>
    <lineage>
        <taxon>Eukaryota</taxon>
        <taxon>Viridiplantae</taxon>
        <taxon>Streptophyta</taxon>
        <taxon>Embryophyta</taxon>
        <taxon>Tracheophyta</taxon>
        <taxon>Spermatophyta</taxon>
        <taxon>Magnoliopsida</taxon>
        <taxon>Liliopsida</taxon>
        <taxon>Poales</taxon>
        <taxon>Poaceae</taxon>
        <taxon>PACMAD clade</taxon>
        <taxon>Panicoideae</taxon>
        <taxon>Andropogonodae</taxon>
        <taxon>Andropogoneae</taxon>
        <taxon>Tripsacinae</taxon>
        <taxon>Zea</taxon>
    </lineage>
</organism>
<reference evidence="1" key="1">
    <citation type="journal article" date="2009" name="PLoS Genet.">
        <title>Sequencing, mapping, and analysis of 27,455 maize full-length cDNAs.</title>
        <authorList>
            <person name="Soderlund C."/>
            <person name="Descour A."/>
            <person name="Kudrna D."/>
            <person name="Bomhoff M."/>
            <person name="Boyd L."/>
            <person name="Currie J."/>
            <person name="Angelova A."/>
            <person name="Collura K."/>
            <person name="Wissotski M."/>
            <person name="Ashley E."/>
            <person name="Morrow D."/>
            <person name="Fernandes J."/>
            <person name="Walbot V."/>
            <person name="Yu Y."/>
        </authorList>
    </citation>
    <scope>NUCLEOTIDE SEQUENCE</scope>
    <source>
        <strain evidence="1">B73</strain>
    </source>
</reference>
<dbReference type="AlphaFoldDB" id="C4J8X8"/>
<dbReference type="EMBL" id="BT087275">
    <property type="protein sequence ID" value="ACR37628.1"/>
    <property type="molecule type" value="mRNA"/>
</dbReference>
<evidence type="ECO:0000313" key="1">
    <source>
        <dbReference type="EMBL" id="ACR37628.1"/>
    </source>
</evidence>
<accession>C4J8X8</accession>
<proteinExistence type="evidence at transcript level"/>